<protein>
    <submittedName>
        <fullName evidence="3">Protein kinase family protein</fullName>
    </submittedName>
</protein>
<dbReference type="Gene3D" id="3.30.200.20">
    <property type="entry name" value="Phosphorylase Kinase, domain 1"/>
    <property type="match status" value="1"/>
</dbReference>
<feature type="region of interest" description="Disordered" evidence="1">
    <location>
        <begin position="274"/>
        <end position="297"/>
    </location>
</feature>
<keyword evidence="2" id="KW-0472">Membrane</keyword>
<reference evidence="4" key="1">
    <citation type="journal article" date="2019" name="Int. J. Syst. Evol. Microbiol.">
        <title>The Global Catalogue of Microorganisms (GCM) 10K type strain sequencing project: providing services to taxonomists for standard genome sequencing and annotation.</title>
        <authorList>
            <consortium name="The Broad Institute Genomics Platform"/>
            <consortium name="The Broad Institute Genome Sequencing Center for Infectious Disease"/>
            <person name="Wu L."/>
            <person name="Ma J."/>
        </authorList>
    </citation>
    <scope>NUCLEOTIDE SEQUENCE [LARGE SCALE GENOMIC DNA]</scope>
    <source>
        <strain evidence="4">CGMCC 4.7397</strain>
    </source>
</reference>
<accession>A0ABW1ID55</accession>
<keyword evidence="2" id="KW-1133">Transmembrane helix</keyword>
<evidence type="ECO:0000256" key="1">
    <source>
        <dbReference type="SAM" id="MobiDB-lite"/>
    </source>
</evidence>
<feature type="compositionally biased region" description="Low complexity" evidence="1">
    <location>
        <begin position="8"/>
        <end position="33"/>
    </location>
</feature>
<keyword evidence="3" id="KW-0418">Kinase</keyword>
<dbReference type="Proteomes" id="UP001596119">
    <property type="component" value="Unassembled WGS sequence"/>
</dbReference>
<keyword evidence="4" id="KW-1185">Reference proteome</keyword>
<evidence type="ECO:0000256" key="2">
    <source>
        <dbReference type="SAM" id="Phobius"/>
    </source>
</evidence>
<evidence type="ECO:0000313" key="4">
    <source>
        <dbReference type="Proteomes" id="UP001596119"/>
    </source>
</evidence>
<dbReference type="GO" id="GO:0016301">
    <property type="term" value="F:kinase activity"/>
    <property type="evidence" value="ECO:0007669"/>
    <property type="project" value="UniProtKB-KW"/>
</dbReference>
<comment type="caution">
    <text evidence="3">The sequence shown here is derived from an EMBL/GenBank/DDBJ whole genome shotgun (WGS) entry which is preliminary data.</text>
</comment>
<keyword evidence="3" id="KW-0808">Transferase</keyword>
<name>A0ABW1ID55_9PSEU</name>
<feature type="transmembrane region" description="Helical" evidence="2">
    <location>
        <begin position="380"/>
        <end position="400"/>
    </location>
</feature>
<gene>
    <name evidence="3" type="ORF">ACFQH9_20100</name>
</gene>
<dbReference type="EMBL" id="JBHSQK010000051">
    <property type="protein sequence ID" value="MFC5950576.1"/>
    <property type="molecule type" value="Genomic_DNA"/>
</dbReference>
<proteinExistence type="predicted"/>
<evidence type="ECO:0000313" key="3">
    <source>
        <dbReference type="EMBL" id="MFC5950576.1"/>
    </source>
</evidence>
<dbReference type="SUPFAM" id="SSF56112">
    <property type="entry name" value="Protein kinase-like (PK-like)"/>
    <property type="match status" value="1"/>
</dbReference>
<feature type="region of interest" description="Disordered" evidence="1">
    <location>
        <begin position="1"/>
        <end position="74"/>
    </location>
</feature>
<dbReference type="CDD" id="cd13973">
    <property type="entry name" value="PK_MviN-like"/>
    <property type="match status" value="1"/>
</dbReference>
<keyword evidence="2" id="KW-0812">Transmembrane</keyword>
<dbReference type="InterPro" id="IPR011009">
    <property type="entry name" value="Kinase-like_dom_sf"/>
</dbReference>
<sequence length="582" mass="59349">MSGQTEETPVPGSGTGTAAAAPVAAVPEVPGTTIPSPAGPPDTAAVRASRSAPPVNGTSVARGGSAVRSTAATGPGTVLGNRYRLVLRVGSDLSAGAEFWRAEDTILQRDVGVTVLRRLPADEADEDPEGTARAGEMILRALRSGGFEHPGCARLLDVLAAGSPGVPSDVLGAAVTEWVADHSLTEAVAGGLIKPLRAARMVQQLAAAAEEAHGRGLVLGTDHPQRIRVTGDGRAQVAFVLPRPGLTPEDDVRGLGAVLYTLLTSRWPLSGSDAARAGLPSPERDEHGAPAPPSALRPGVPVELDAVCTAALGAHGAGPVVGRVHTAAAVHRMIGEVVREDDRAAIFPPEHDGVPAEPGDVWQAKTRRAAPQPPDRRRKLLIGLGVLGAGVLVVLGYLGVQVGAMFGESRGPAIVVGDNAAAGAPVPTTPGGPAASVAVSGVSLEVYDRTGDRDNPADVERAVDGDPATSWSTFTYKQQLPALKPGVGLMASFASVEQLSRLSVRSPSAGTVVEIRSAPSADAELGETQLLATQTLGAGTTTISLADSQPTQHVLVWITKLSGGGDANVSQIDELTFYRAGL</sequence>
<dbReference type="Gene3D" id="1.10.510.10">
    <property type="entry name" value="Transferase(Phosphotransferase) domain 1"/>
    <property type="match status" value="1"/>
</dbReference>
<organism evidence="3 4">
    <name type="scientific">Pseudonocardia lutea</name>
    <dbReference type="NCBI Taxonomy" id="2172015"/>
    <lineage>
        <taxon>Bacteria</taxon>
        <taxon>Bacillati</taxon>
        <taxon>Actinomycetota</taxon>
        <taxon>Actinomycetes</taxon>
        <taxon>Pseudonocardiales</taxon>
        <taxon>Pseudonocardiaceae</taxon>
        <taxon>Pseudonocardia</taxon>
    </lineage>
</organism>
<dbReference type="RefSeq" id="WP_379567706.1">
    <property type="nucleotide sequence ID" value="NZ_JBHSQK010000051.1"/>
</dbReference>